<evidence type="ECO:0008006" key="4">
    <source>
        <dbReference type="Google" id="ProtNLM"/>
    </source>
</evidence>
<evidence type="ECO:0000313" key="2">
    <source>
        <dbReference type="EMBL" id="GAA2620805.1"/>
    </source>
</evidence>
<feature type="compositionally biased region" description="Basic and acidic residues" evidence="1">
    <location>
        <begin position="44"/>
        <end position="54"/>
    </location>
</feature>
<protein>
    <recommendedName>
        <fullName evidence="4">DUF3618 domain-containing protein</fullName>
    </recommendedName>
</protein>
<keyword evidence="3" id="KW-1185">Reference proteome</keyword>
<dbReference type="InterPro" id="IPR022062">
    <property type="entry name" value="DUF3618"/>
</dbReference>
<feature type="region of interest" description="Disordered" evidence="1">
    <location>
        <begin position="1"/>
        <end position="73"/>
    </location>
</feature>
<accession>A0ABN3QA70</accession>
<dbReference type="Proteomes" id="UP001501509">
    <property type="component" value="Unassembled WGS sequence"/>
</dbReference>
<feature type="compositionally biased region" description="Basic and acidic residues" evidence="1">
    <location>
        <begin position="1"/>
        <end position="19"/>
    </location>
</feature>
<feature type="compositionally biased region" description="Basic residues" evidence="1">
    <location>
        <begin position="94"/>
        <end position="105"/>
    </location>
</feature>
<evidence type="ECO:0000313" key="3">
    <source>
        <dbReference type="Proteomes" id="UP001501509"/>
    </source>
</evidence>
<sequence>MTDHDQELRAQRDRTEQARNDLGATVGELASRADVKARAQQKAGELKERAREATPEAATKAADQVRKRPGPVAGTAAAAVALIVGRRLLRGRRLSRAATKARAKASTKAGAKARSMTRSKPKPMIRSKAKPMLRSKPKAVIRSKPKSLVGSKAKSRGITRIFRRK</sequence>
<comment type="caution">
    <text evidence="2">The sequence shown here is derived from an EMBL/GenBank/DDBJ whole genome shotgun (WGS) entry which is preliminary data.</text>
</comment>
<organism evidence="2 3">
    <name type="scientific">Actinomadura fulvescens</name>
    <dbReference type="NCBI Taxonomy" id="46160"/>
    <lineage>
        <taxon>Bacteria</taxon>
        <taxon>Bacillati</taxon>
        <taxon>Actinomycetota</taxon>
        <taxon>Actinomycetes</taxon>
        <taxon>Streptosporangiales</taxon>
        <taxon>Thermomonosporaceae</taxon>
        <taxon>Actinomadura</taxon>
    </lineage>
</organism>
<reference evidence="2 3" key="1">
    <citation type="journal article" date="2019" name="Int. J. Syst. Evol. Microbiol.">
        <title>The Global Catalogue of Microorganisms (GCM) 10K type strain sequencing project: providing services to taxonomists for standard genome sequencing and annotation.</title>
        <authorList>
            <consortium name="The Broad Institute Genomics Platform"/>
            <consortium name="The Broad Institute Genome Sequencing Center for Infectious Disease"/>
            <person name="Wu L."/>
            <person name="Ma J."/>
        </authorList>
    </citation>
    <scope>NUCLEOTIDE SEQUENCE [LARGE SCALE GENOMIC DNA]</scope>
    <source>
        <strain evidence="2 3">JCM 6833</strain>
    </source>
</reference>
<feature type="region of interest" description="Disordered" evidence="1">
    <location>
        <begin position="94"/>
        <end position="165"/>
    </location>
</feature>
<name>A0ABN3QA70_9ACTN</name>
<proteinExistence type="predicted"/>
<evidence type="ECO:0000256" key="1">
    <source>
        <dbReference type="SAM" id="MobiDB-lite"/>
    </source>
</evidence>
<feature type="compositionally biased region" description="Basic residues" evidence="1">
    <location>
        <begin position="115"/>
        <end position="145"/>
    </location>
</feature>
<dbReference type="Pfam" id="PF12277">
    <property type="entry name" value="DUF3618"/>
    <property type="match status" value="1"/>
</dbReference>
<dbReference type="RefSeq" id="WP_344546379.1">
    <property type="nucleotide sequence ID" value="NZ_BAAATD010000010.1"/>
</dbReference>
<gene>
    <name evidence="2" type="ORF">GCM10010411_65870</name>
</gene>
<dbReference type="EMBL" id="BAAATD010000010">
    <property type="protein sequence ID" value="GAA2620805.1"/>
    <property type="molecule type" value="Genomic_DNA"/>
</dbReference>
<feature type="compositionally biased region" description="Basic residues" evidence="1">
    <location>
        <begin position="153"/>
        <end position="165"/>
    </location>
</feature>